<dbReference type="InterPro" id="IPR004089">
    <property type="entry name" value="MCPsignal_dom"/>
</dbReference>
<organism evidence="3 4">
    <name type="scientific">Thermosulfuriphilus ammonigenes</name>
    <dbReference type="NCBI Taxonomy" id="1936021"/>
    <lineage>
        <taxon>Bacteria</taxon>
        <taxon>Pseudomonadati</taxon>
        <taxon>Thermodesulfobacteriota</taxon>
        <taxon>Thermodesulfobacteria</taxon>
        <taxon>Thermodesulfobacteriales</taxon>
        <taxon>Thermodesulfobacteriaceae</taxon>
        <taxon>Thermosulfuriphilus</taxon>
    </lineage>
</organism>
<dbReference type="SMART" id="SM00283">
    <property type="entry name" value="MA"/>
    <property type="match status" value="1"/>
</dbReference>
<keyword evidence="1" id="KW-0807">Transducer</keyword>
<dbReference type="CDD" id="cd06225">
    <property type="entry name" value="HAMP"/>
    <property type="match status" value="1"/>
</dbReference>
<reference evidence="3 4" key="1">
    <citation type="submission" date="2020-02" db="EMBL/GenBank/DDBJ databases">
        <title>Genome analysis of Thermosulfuriphilus ammonigenes ST65T, an anaerobic thermophilic chemolithoautotrophic bacterium isolated from a deep-sea hydrothermal vent.</title>
        <authorList>
            <person name="Slobodkina G."/>
            <person name="Allioux M."/>
            <person name="Merkel A."/>
            <person name="Alain K."/>
            <person name="Jebbar M."/>
            <person name="Slobodkin A."/>
        </authorList>
    </citation>
    <scope>NUCLEOTIDE SEQUENCE [LARGE SCALE GENOMIC DNA]</scope>
    <source>
        <strain evidence="3 4">ST65</strain>
    </source>
</reference>
<protein>
    <submittedName>
        <fullName evidence="3">Methyl-accepting chemotaxis protein</fullName>
    </submittedName>
</protein>
<dbReference type="Pfam" id="PF00672">
    <property type="entry name" value="HAMP"/>
    <property type="match status" value="1"/>
</dbReference>
<dbReference type="GO" id="GO:0006935">
    <property type="term" value="P:chemotaxis"/>
    <property type="evidence" value="ECO:0007669"/>
    <property type="project" value="InterPro"/>
</dbReference>
<dbReference type="InterPro" id="IPR004090">
    <property type="entry name" value="Chemotax_Me-accpt_rcpt"/>
</dbReference>
<dbReference type="RefSeq" id="WP_166031150.1">
    <property type="nucleotide sequence ID" value="NZ_CP048877.1"/>
</dbReference>
<dbReference type="AlphaFoldDB" id="A0A6G7PTL0"/>
<dbReference type="GO" id="GO:0007165">
    <property type="term" value="P:signal transduction"/>
    <property type="evidence" value="ECO:0007669"/>
    <property type="project" value="UniProtKB-KW"/>
</dbReference>
<comment type="similarity">
    <text evidence="2">Belongs to the methyl-accepting chemotaxis (MCP) protein family.</text>
</comment>
<dbReference type="InterPro" id="IPR003660">
    <property type="entry name" value="HAMP_dom"/>
</dbReference>
<dbReference type="KEGG" id="tav:G4V39_00960"/>
<evidence type="ECO:0000313" key="4">
    <source>
        <dbReference type="Proteomes" id="UP000502179"/>
    </source>
</evidence>
<name>A0A6G7PTL0_9BACT</name>
<dbReference type="PROSITE" id="PS50111">
    <property type="entry name" value="CHEMOTAXIS_TRANSDUC_2"/>
    <property type="match status" value="1"/>
</dbReference>
<dbReference type="PANTHER" id="PTHR32089:SF112">
    <property type="entry name" value="LYSOZYME-LIKE PROTEIN-RELATED"/>
    <property type="match status" value="1"/>
</dbReference>
<dbReference type="Gene3D" id="1.10.287.950">
    <property type="entry name" value="Methyl-accepting chemotaxis protein"/>
    <property type="match status" value="1"/>
</dbReference>
<dbReference type="Proteomes" id="UP000502179">
    <property type="component" value="Chromosome"/>
</dbReference>
<accession>A0A6G7PTL0</accession>
<dbReference type="SMART" id="SM00304">
    <property type="entry name" value="HAMP"/>
    <property type="match status" value="1"/>
</dbReference>
<dbReference type="PANTHER" id="PTHR32089">
    <property type="entry name" value="METHYL-ACCEPTING CHEMOTAXIS PROTEIN MCPB"/>
    <property type="match status" value="1"/>
</dbReference>
<gene>
    <name evidence="3" type="ORF">G4V39_00960</name>
</gene>
<dbReference type="GO" id="GO:0004888">
    <property type="term" value="F:transmembrane signaling receptor activity"/>
    <property type="evidence" value="ECO:0007669"/>
    <property type="project" value="InterPro"/>
</dbReference>
<dbReference type="PRINTS" id="PR00260">
    <property type="entry name" value="CHEMTRNSDUCR"/>
</dbReference>
<dbReference type="Pfam" id="PF00015">
    <property type="entry name" value="MCPsignal"/>
    <property type="match status" value="1"/>
</dbReference>
<dbReference type="EMBL" id="CP048877">
    <property type="protein sequence ID" value="QIJ70927.1"/>
    <property type="molecule type" value="Genomic_DNA"/>
</dbReference>
<proteinExistence type="inferred from homology"/>
<sequence>MSSSKMNVFKKLLENFKIKYTLAGLILYFSLMLVLVGALAVSSTRSMNRTVTTIVQGNIPLMALMTGIESLLANQKVQTGLTTADTSGAVFFENSRQIRRLLDETEGLLEKYDRLSDLEDGLLHQAKGIVKDFRGVYSRYDQEARTYFKALGEEGQEEASGLREGLKEPASRLDSLATEFKAIVEKLNQDASLLARRQNEKILKDLIVSLGAIVLIGALGGLAVFFGISGKLGEVTGRVREVATGEADLTKRIPVRGKTELDELASLVNSFIQRIQELIKEARGAGERVAEEVVQLSSLAQQLASTAVEGQAQSEEVSRAAQAVGEQVQSVAAAMEEMTATISEISQHTTSASQKAQDAREESAQALNAVEGLNSASRKIGEISKLIGDIAQQTNLLALNATIEAARAGEAGKGFAVVAGEVKDLAQQTEKLVKEIETAVSTLLGRVEEVSSATSRNAEVIESVTELANNVAAAVEEQTAVVNEVSRNAQTVASHASDLVHQSQGITEASSQTAQGSEMAQKTASQLKEQAVKLREILGSFVV</sequence>
<evidence type="ECO:0000256" key="2">
    <source>
        <dbReference type="ARBA" id="ARBA00029447"/>
    </source>
</evidence>
<dbReference type="GO" id="GO:0016020">
    <property type="term" value="C:membrane"/>
    <property type="evidence" value="ECO:0007669"/>
    <property type="project" value="InterPro"/>
</dbReference>
<dbReference type="SUPFAM" id="SSF58104">
    <property type="entry name" value="Methyl-accepting chemotaxis protein (MCP) signaling domain"/>
    <property type="match status" value="1"/>
</dbReference>
<evidence type="ECO:0000256" key="1">
    <source>
        <dbReference type="ARBA" id="ARBA00023224"/>
    </source>
</evidence>
<dbReference type="PROSITE" id="PS50885">
    <property type="entry name" value="HAMP"/>
    <property type="match status" value="1"/>
</dbReference>
<keyword evidence="4" id="KW-1185">Reference proteome</keyword>
<evidence type="ECO:0000313" key="3">
    <source>
        <dbReference type="EMBL" id="QIJ70927.1"/>
    </source>
</evidence>